<proteinExistence type="evidence at transcript level"/>
<dbReference type="SMART" id="SM00020">
    <property type="entry name" value="Tryp_SPc"/>
    <property type="match status" value="1"/>
</dbReference>
<evidence type="ECO:0000256" key="4">
    <source>
        <dbReference type="ARBA" id="ARBA00024195"/>
    </source>
</evidence>
<evidence type="ECO:0000256" key="6">
    <source>
        <dbReference type="SAM" id="SignalP"/>
    </source>
</evidence>
<dbReference type="InterPro" id="IPR051487">
    <property type="entry name" value="Ser/Thr_Proteases_Immune/Dev"/>
</dbReference>
<keyword evidence="1 6" id="KW-0732">Signal</keyword>
<evidence type="ECO:0000256" key="2">
    <source>
        <dbReference type="ARBA" id="ARBA00023157"/>
    </source>
</evidence>
<dbReference type="Gene3D" id="2.40.10.10">
    <property type="entry name" value="Trypsin-like serine proteases"/>
    <property type="match status" value="2"/>
</dbReference>
<keyword evidence="2" id="KW-1015">Disulfide bond</keyword>
<evidence type="ECO:0000256" key="3">
    <source>
        <dbReference type="ARBA" id="ARBA00023180"/>
    </source>
</evidence>
<sequence>MMGTYGLLVLFAFIGLGASTIRLNIASDGNNVRLTPQTSSGKVKTQWELRAGKGCKMAMRCYFNTHSCENALIKIDTGGAISQYCASVGSSFFNTSNKDIMSVTIENVGSTVGAHCDVKATESYIDHPQAHFDSSEHGMEKPTWKKTTCRCGWTNKSPARIIGGQQAGVNEFPFMALLISENSKSKIFCGGSIISKNHILSAAHCTHGYTKIVVRVGEHDIRTTKETKATQIIDVKKVIDHPNYKENTVENDITILVLKESIKFNNLVGPVCMPSSTSKSKNQQHLKNYYLKIIGWGLTNDFSQGGRPSPVLKKATVKVIDMKICNILFSVSDKSHKSQICTYNNDKSSCGGDSGGPLFRVDYLTNMYVKEALTSYGYNCIGTDPSVNTKVSNYIDWIEQVIKDNDPAEMCH</sequence>
<dbReference type="InterPro" id="IPR043504">
    <property type="entry name" value="Peptidase_S1_PA_chymotrypsin"/>
</dbReference>
<dbReference type="PROSITE" id="PS50240">
    <property type="entry name" value="TRYPSIN_DOM"/>
    <property type="match status" value="1"/>
</dbReference>
<dbReference type="PANTHER" id="PTHR24256">
    <property type="entry name" value="TRYPTASE-RELATED"/>
    <property type="match status" value="1"/>
</dbReference>
<dbReference type="GO" id="GO:0004252">
    <property type="term" value="F:serine-type endopeptidase activity"/>
    <property type="evidence" value="ECO:0007669"/>
    <property type="project" value="InterPro"/>
</dbReference>
<reference evidence="8" key="1">
    <citation type="submission" date="2024-03" db="EMBL/GenBank/DDBJ databases">
        <title>Venom adaptation and exaptation during the trophic switch to blood-feeding by kissing bugs (Reduviidae: Triatominae).</title>
        <authorList>
            <person name="Zdenek C.N."/>
            <person name="Cardoso F.C."/>
            <person name="Robinson S.D."/>
            <person name="Mercedes R.S."/>
            <person name="Raidjoe E.R."/>
            <person name="Hernandez-Vargas M.J."/>
            <person name="Jin J."/>
            <person name="Corzo G."/>
            <person name="Vetter I."/>
            <person name="King G.F."/>
            <person name="Fry B.G."/>
            <person name="Walker A."/>
        </authorList>
    </citation>
    <scope>NUCLEOTIDE SEQUENCE</scope>
</reference>
<dbReference type="InterPro" id="IPR001254">
    <property type="entry name" value="Trypsin_dom"/>
</dbReference>
<keyword evidence="5 8" id="KW-0645">Protease</keyword>
<dbReference type="AlphaFoldDB" id="A0AB38ZES6"/>
<dbReference type="InterPro" id="IPR018114">
    <property type="entry name" value="TRYPSIN_HIS"/>
</dbReference>
<feature type="signal peptide" evidence="6">
    <location>
        <begin position="1"/>
        <end position="19"/>
    </location>
</feature>
<organism evidence="8">
    <name type="scientific">Oncocephalus sp</name>
    <dbReference type="NCBI Taxonomy" id="2944721"/>
    <lineage>
        <taxon>Eukaryota</taxon>
        <taxon>Metazoa</taxon>
        <taxon>Ecdysozoa</taxon>
        <taxon>Arthropoda</taxon>
        <taxon>Hexapoda</taxon>
        <taxon>Insecta</taxon>
        <taxon>Pterygota</taxon>
        <taxon>Neoptera</taxon>
        <taxon>Paraneoptera</taxon>
        <taxon>Hemiptera</taxon>
        <taxon>Heteroptera</taxon>
        <taxon>Panheteroptera</taxon>
        <taxon>Cimicomorpha</taxon>
        <taxon>Reduviidae</taxon>
        <taxon>Stenopodainae</taxon>
        <taxon>Oncocephalus</taxon>
    </lineage>
</organism>
<dbReference type="CDD" id="cd00190">
    <property type="entry name" value="Tryp_SPc"/>
    <property type="match status" value="1"/>
</dbReference>
<name>A0AB38ZES6_9HEMI</name>
<dbReference type="SUPFAM" id="SSF50494">
    <property type="entry name" value="Trypsin-like serine proteases"/>
    <property type="match status" value="1"/>
</dbReference>
<keyword evidence="3" id="KW-0325">Glycoprotein</keyword>
<evidence type="ECO:0000313" key="8">
    <source>
        <dbReference type="EMBL" id="WXI02808.1"/>
    </source>
</evidence>
<evidence type="ECO:0000259" key="7">
    <source>
        <dbReference type="PROSITE" id="PS50240"/>
    </source>
</evidence>
<dbReference type="PRINTS" id="PR00722">
    <property type="entry name" value="CHYMOTRYPSIN"/>
</dbReference>
<dbReference type="InterPro" id="IPR033116">
    <property type="entry name" value="TRYPSIN_SER"/>
</dbReference>
<evidence type="ECO:0000256" key="1">
    <source>
        <dbReference type="ARBA" id="ARBA00022729"/>
    </source>
</evidence>
<keyword evidence="5" id="KW-0720">Serine protease</keyword>
<dbReference type="EMBL" id="PP517558">
    <property type="protein sequence ID" value="WXI02808.1"/>
    <property type="molecule type" value="mRNA"/>
</dbReference>
<dbReference type="InterPro" id="IPR009003">
    <property type="entry name" value="Peptidase_S1_PA"/>
</dbReference>
<dbReference type="Pfam" id="PF00089">
    <property type="entry name" value="Trypsin"/>
    <property type="match status" value="1"/>
</dbReference>
<dbReference type="PROSITE" id="PS00134">
    <property type="entry name" value="TRYPSIN_HIS"/>
    <property type="match status" value="1"/>
</dbReference>
<accession>A0AB38ZES6</accession>
<evidence type="ECO:0000256" key="5">
    <source>
        <dbReference type="RuleBase" id="RU363034"/>
    </source>
</evidence>
<keyword evidence="5" id="KW-0378">Hydrolase</keyword>
<dbReference type="FunFam" id="2.40.10.10:FF:000028">
    <property type="entry name" value="Serine protease easter"/>
    <property type="match status" value="1"/>
</dbReference>
<feature type="chain" id="PRO_5044274968" evidence="6">
    <location>
        <begin position="20"/>
        <end position="412"/>
    </location>
</feature>
<dbReference type="InterPro" id="IPR001314">
    <property type="entry name" value="Peptidase_S1A"/>
</dbReference>
<comment type="similarity">
    <text evidence="4">Belongs to the peptidase S1 family. CLIP subfamily.</text>
</comment>
<feature type="domain" description="Peptidase S1" evidence="7">
    <location>
        <begin position="161"/>
        <end position="403"/>
    </location>
</feature>
<protein>
    <submittedName>
        <fullName evidence="8">Venom S1 protease 46</fullName>
    </submittedName>
</protein>
<dbReference type="PROSITE" id="PS00135">
    <property type="entry name" value="TRYPSIN_SER"/>
    <property type="match status" value="1"/>
</dbReference>
<dbReference type="GO" id="GO:0006508">
    <property type="term" value="P:proteolysis"/>
    <property type="evidence" value="ECO:0007669"/>
    <property type="project" value="UniProtKB-KW"/>
</dbReference>